<comment type="catalytic activity">
    <reaction evidence="14 15">
        <text>tRNA(Phe) + L-phenylalanine + ATP = L-phenylalanyl-tRNA(Phe) + AMP + diphosphate + H(+)</text>
        <dbReference type="Rhea" id="RHEA:19413"/>
        <dbReference type="Rhea" id="RHEA-COMP:9668"/>
        <dbReference type="Rhea" id="RHEA-COMP:9699"/>
        <dbReference type="ChEBI" id="CHEBI:15378"/>
        <dbReference type="ChEBI" id="CHEBI:30616"/>
        <dbReference type="ChEBI" id="CHEBI:33019"/>
        <dbReference type="ChEBI" id="CHEBI:58095"/>
        <dbReference type="ChEBI" id="CHEBI:78442"/>
        <dbReference type="ChEBI" id="CHEBI:78531"/>
        <dbReference type="ChEBI" id="CHEBI:456215"/>
        <dbReference type="EC" id="6.1.1.20"/>
    </reaction>
</comment>
<dbReference type="Gene3D" id="2.40.50.140">
    <property type="entry name" value="Nucleic acid-binding proteins"/>
    <property type="match status" value="1"/>
</dbReference>
<dbReference type="PROSITE" id="PS51447">
    <property type="entry name" value="FDX_ACB"/>
    <property type="match status" value="1"/>
</dbReference>
<dbReference type="Pfam" id="PF03483">
    <property type="entry name" value="B3_4"/>
    <property type="match status" value="1"/>
</dbReference>
<dbReference type="NCBIfam" id="TIGR00472">
    <property type="entry name" value="pheT_bact"/>
    <property type="match status" value="1"/>
</dbReference>
<dbReference type="SMART" id="SM00874">
    <property type="entry name" value="B5"/>
    <property type="match status" value="1"/>
</dbReference>
<evidence type="ECO:0000256" key="7">
    <source>
        <dbReference type="ARBA" id="ARBA00022723"/>
    </source>
</evidence>
<dbReference type="InterPro" id="IPR005121">
    <property type="entry name" value="Fdx_antiC-bd"/>
</dbReference>
<keyword evidence="9 15" id="KW-0067">ATP-binding</keyword>
<gene>
    <name evidence="15 20" type="primary">pheT</name>
    <name evidence="20" type="ORF">LKD22_09445</name>
</gene>
<evidence type="ECO:0000256" key="5">
    <source>
        <dbReference type="ARBA" id="ARBA00022555"/>
    </source>
</evidence>
<evidence type="ECO:0000256" key="13">
    <source>
        <dbReference type="ARBA" id="ARBA00023146"/>
    </source>
</evidence>
<evidence type="ECO:0000313" key="21">
    <source>
        <dbReference type="Proteomes" id="UP001298753"/>
    </source>
</evidence>
<keyword evidence="21" id="KW-1185">Reference proteome</keyword>
<dbReference type="GO" id="GO:0005524">
    <property type="term" value="F:ATP binding"/>
    <property type="evidence" value="ECO:0007669"/>
    <property type="project" value="UniProtKB-UniRule"/>
</dbReference>
<dbReference type="AlphaFoldDB" id="A0AAW4W374"/>
<dbReference type="Pfam" id="PF17759">
    <property type="entry name" value="tRNA_synthFbeta"/>
    <property type="match status" value="1"/>
</dbReference>
<dbReference type="Gene3D" id="3.30.56.10">
    <property type="match status" value="2"/>
</dbReference>
<dbReference type="Proteomes" id="UP001298753">
    <property type="component" value="Unassembled WGS sequence"/>
</dbReference>
<dbReference type="SUPFAM" id="SSF54991">
    <property type="entry name" value="Anticodon-binding domain of PheRS"/>
    <property type="match status" value="1"/>
</dbReference>
<dbReference type="PANTHER" id="PTHR10947">
    <property type="entry name" value="PHENYLALANYL-TRNA SYNTHETASE BETA CHAIN AND LEUCINE-RICH REPEAT-CONTAINING PROTEIN 47"/>
    <property type="match status" value="1"/>
</dbReference>
<dbReference type="InterPro" id="IPR045864">
    <property type="entry name" value="aa-tRNA-synth_II/BPL/LPL"/>
</dbReference>
<dbReference type="GeneID" id="98659230"/>
<dbReference type="InterPro" id="IPR005147">
    <property type="entry name" value="tRNA_synthase_B5-dom"/>
</dbReference>
<dbReference type="RefSeq" id="WP_227600922.1">
    <property type="nucleotide sequence ID" value="NZ_JAJEPX010000029.1"/>
</dbReference>
<evidence type="ECO:0000256" key="12">
    <source>
        <dbReference type="ARBA" id="ARBA00022917"/>
    </source>
</evidence>
<dbReference type="Pfam" id="PF03147">
    <property type="entry name" value="FDX-ACB"/>
    <property type="match status" value="1"/>
</dbReference>
<evidence type="ECO:0000259" key="19">
    <source>
        <dbReference type="PROSITE" id="PS51483"/>
    </source>
</evidence>
<dbReference type="GO" id="GO:0140096">
    <property type="term" value="F:catalytic activity, acting on a protein"/>
    <property type="evidence" value="ECO:0007669"/>
    <property type="project" value="UniProtKB-ARBA"/>
</dbReference>
<evidence type="ECO:0000256" key="16">
    <source>
        <dbReference type="PROSITE-ProRule" id="PRU00209"/>
    </source>
</evidence>
<dbReference type="GO" id="GO:0000287">
    <property type="term" value="F:magnesium ion binding"/>
    <property type="evidence" value="ECO:0007669"/>
    <property type="project" value="UniProtKB-UniRule"/>
</dbReference>
<keyword evidence="7 15" id="KW-0479">Metal-binding</keyword>
<evidence type="ECO:0000256" key="10">
    <source>
        <dbReference type="ARBA" id="ARBA00022842"/>
    </source>
</evidence>
<proteinExistence type="inferred from homology"/>
<dbReference type="PROSITE" id="PS50886">
    <property type="entry name" value="TRBD"/>
    <property type="match status" value="1"/>
</dbReference>
<dbReference type="SMART" id="SM00896">
    <property type="entry name" value="FDX-ACB"/>
    <property type="match status" value="1"/>
</dbReference>
<accession>A0AAW4W374</accession>
<comment type="subunit">
    <text evidence="3 15">Tetramer of two alpha and two beta subunits.</text>
</comment>
<feature type="binding site" evidence="15">
    <location>
        <position position="470"/>
    </location>
    <ligand>
        <name>Mg(2+)</name>
        <dbReference type="ChEBI" id="CHEBI:18420"/>
        <note>shared with alpha subunit</note>
    </ligand>
</feature>
<dbReference type="InterPro" id="IPR012340">
    <property type="entry name" value="NA-bd_OB-fold"/>
</dbReference>
<dbReference type="GO" id="GO:0009328">
    <property type="term" value="C:phenylalanine-tRNA ligase complex"/>
    <property type="evidence" value="ECO:0007669"/>
    <property type="project" value="TreeGrafter"/>
</dbReference>
<dbReference type="SUPFAM" id="SSF50249">
    <property type="entry name" value="Nucleic acid-binding proteins"/>
    <property type="match status" value="1"/>
</dbReference>
<dbReference type="PANTHER" id="PTHR10947:SF0">
    <property type="entry name" value="PHENYLALANINE--TRNA LIGASE BETA SUBUNIT"/>
    <property type="match status" value="1"/>
</dbReference>
<dbReference type="GO" id="GO:0006432">
    <property type="term" value="P:phenylalanyl-tRNA aminoacylation"/>
    <property type="evidence" value="ECO:0007669"/>
    <property type="project" value="UniProtKB-UniRule"/>
</dbReference>
<keyword evidence="6 15" id="KW-0436">Ligase</keyword>
<dbReference type="Gene3D" id="3.50.40.10">
    <property type="entry name" value="Phenylalanyl-trna Synthetase, Chain B, domain 3"/>
    <property type="match status" value="1"/>
</dbReference>
<feature type="domain" description="B5" evidence="19">
    <location>
        <begin position="412"/>
        <end position="483"/>
    </location>
</feature>
<evidence type="ECO:0000256" key="14">
    <source>
        <dbReference type="ARBA" id="ARBA00049255"/>
    </source>
</evidence>
<feature type="binding site" evidence="15">
    <location>
        <position position="471"/>
    </location>
    <ligand>
        <name>Mg(2+)</name>
        <dbReference type="ChEBI" id="CHEBI:18420"/>
        <note>shared with alpha subunit</note>
    </ligand>
</feature>
<dbReference type="CDD" id="cd02796">
    <property type="entry name" value="tRNA_bind_bactPheRS"/>
    <property type="match status" value="1"/>
</dbReference>
<evidence type="ECO:0000256" key="2">
    <source>
        <dbReference type="ARBA" id="ARBA00008653"/>
    </source>
</evidence>
<dbReference type="SMART" id="SM00873">
    <property type="entry name" value="B3_4"/>
    <property type="match status" value="1"/>
</dbReference>
<evidence type="ECO:0000256" key="11">
    <source>
        <dbReference type="ARBA" id="ARBA00022884"/>
    </source>
</evidence>
<dbReference type="EMBL" id="JAJEPX010000029">
    <property type="protein sequence ID" value="MCC2177344.1"/>
    <property type="molecule type" value="Genomic_DNA"/>
</dbReference>
<dbReference type="HAMAP" id="MF_00283">
    <property type="entry name" value="Phe_tRNA_synth_beta1"/>
    <property type="match status" value="1"/>
</dbReference>
<dbReference type="FunFam" id="2.40.50.140:FF:000045">
    <property type="entry name" value="Phenylalanine--tRNA ligase beta subunit"/>
    <property type="match status" value="1"/>
</dbReference>
<keyword evidence="8 15" id="KW-0547">Nucleotide-binding</keyword>
<dbReference type="InterPro" id="IPR002547">
    <property type="entry name" value="tRNA-bd_dom"/>
</dbReference>
<keyword evidence="10 15" id="KW-0460">Magnesium</keyword>
<dbReference type="GO" id="GO:0000049">
    <property type="term" value="F:tRNA binding"/>
    <property type="evidence" value="ECO:0007669"/>
    <property type="project" value="UniProtKB-UniRule"/>
</dbReference>
<keyword evidence="4 15" id="KW-0963">Cytoplasm</keyword>
<dbReference type="Pfam" id="PF03484">
    <property type="entry name" value="B5"/>
    <property type="match status" value="1"/>
</dbReference>
<evidence type="ECO:0000313" key="20">
    <source>
        <dbReference type="EMBL" id="MCC2177344.1"/>
    </source>
</evidence>
<feature type="domain" description="FDX-ACB" evidence="18">
    <location>
        <begin position="708"/>
        <end position="801"/>
    </location>
</feature>
<dbReference type="GO" id="GO:0004826">
    <property type="term" value="F:phenylalanine-tRNA ligase activity"/>
    <property type="evidence" value="ECO:0007669"/>
    <property type="project" value="UniProtKB-UniRule"/>
</dbReference>
<evidence type="ECO:0000256" key="8">
    <source>
        <dbReference type="ARBA" id="ARBA00022741"/>
    </source>
</evidence>
<keyword evidence="13 15" id="KW-0030">Aminoacyl-tRNA synthetase</keyword>
<keyword evidence="12 15" id="KW-0648">Protein biosynthesis</keyword>
<feature type="domain" description="TRNA-binding" evidence="17">
    <location>
        <begin position="40"/>
        <end position="158"/>
    </location>
</feature>
<keyword evidence="11 16" id="KW-0694">RNA-binding</keyword>
<dbReference type="CDD" id="cd00769">
    <property type="entry name" value="PheRS_beta_core"/>
    <property type="match status" value="1"/>
</dbReference>
<name>A0AAW4W374_9FIRM</name>
<dbReference type="EC" id="6.1.1.20" evidence="15"/>
<dbReference type="PROSITE" id="PS51483">
    <property type="entry name" value="B5"/>
    <property type="match status" value="1"/>
</dbReference>
<dbReference type="SUPFAM" id="SSF56037">
    <property type="entry name" value="PheT/TilS domain"/>
    <property type="match status" value="1"/>
</dbReference>
<comment type="subcellular location">
    <subcellularLocation>
        <location evidence="1 15">Cytoplasm</location>
    </subcellularLocation>
</comment>
<protein>
    <recommendedName>
        <fullName evidence="15">Phenylalanine--tRNA ligase beta subunit</fullName>
        <ecNumber evidence="15">6.1.1.20</ecNumber>
    </recommendedName>
    <alternativeName>
        <fullName evidence="15">Phenylalanyl-tRNA synthetase beta subunit</fullName>
        <shortName evidence="15">PheRS</shortName>
    </alternativeName>
</protein>
<evidence type="ECO:0000259" key="17">
    <source>
        <dbReference type="PROSITE" id="PS50886"/>
    </source>
</evidence>
<dbReference type="SUPFAM" id="SSF46955">
    <property type="entry name" value="Putative DNA-binding domain"/>
    <property type="match status" value="1"/>
</dbReference>
<dbReference type="InterPro" id="IPR036690">
    <property type="entry name" value="Fdx_antiC-bd_sf"/>
</dbReference>
<dbReference type="GO" id="GO:0016740">
    <property type="term" value="F:transferase activity"/>
    <property type="evidence" value="ECO:0007669"/>
    <property type="project" value="UniProtKB-ARBA"/>
</dbReference>
<feature type="binding site" evidence="15">
    <location>
        <position position="461"/>
    </location>
    <ligand>
        <name>Mg(2+)</name>
        <dbReference type="ChEBI" id="CHEBI:18420"/>
        <note>shared with alpha subunit</note>
    </ligand>
</feature>
<dbReference type="InterPro" id="IPR045060">
    <property type="entry name" value="Phe-tRNA-ligase_IIc_bsu"/>
</dbReference>
<keyword evidence="5 16" id="KW-0820">tRNA-binding</keyword>
<comment type="cofactor">
    <cofactor evidence="15">
        <name>Mg(2+)</name>
        <dbReference type="ChEBI" id="CHEBI:18420"/>
    </cofactor>
    <text evidence="15">Binds 2 magnesium ions per tetramer.</text>
</comment>
<evidence type="ECO:0000256" key="6">
    <source>
        <dbReference type="ARBA" id="ARBA00022598"/>
    </source>
</evidence>
<evidence type="ECO:0000256" key="9">
    <source>
        <dbReference type="ARBA" id="ARBA00022840"/>
    </source>
</evidence>
<feature type="binding site" evidence="15">
    <location>
        <position position="467"/>
    </location>
    <ligand>
        <name>Mg(2+)</name>
        <dbReference type="ChEBI" id="CHEBI:18420"/>
        <note>shared with alpha subunit</note>
    </ligand>
</feature>
<evidence type="ECO:0000256" key="1">
    <source>
        <dbReference type="ARBA" id="ARBA00004496"/>
    </source>
</evidence>
<dbReference type="InterPro" id="IPR033714">
    <property type="entry name" value="tRNA_bind_bactPheRS"/>
</dbReference>
<evidence type="ECO:0000256" key="3">
    <source>
        <dbReference type="ARBA" id="ARBA00011209"/>
    </source>
</evidence>
<organism evidence="20 21">
    <name type="scientific">Agathobaculum butyriciproducens</name>
    <dbReference type="NCBI Taxonomy" id="1628085"/>
    <lineage>
        <taxon>Bacteria</taxon>
        <taxon>Bacillati</taxon>
        <taxon>Bacillota</taxon>
        <taxon>Clostridia</taxon>
        <taxon>Eubacteriales</taxon>
        <taxon>Butyricicoccaceae</taxon>
        <taxon>Agathobaculum</taxon>
    </lineage>
</organism>
<comment type="similarity">
    <text evidence="2 15">Belongs to the phenylalanyl-tRNA synthetase beta subunit family. Type 1 subfamily.</text>
</comment>
<reference evidence="20 21" key="1">
    <citation type="submission" date="2021-10" db="EMBL/GenBank/DDBJ databases">
        <title>Anaerobic single-cell dispensing facilitates the cultivation of human gut bacteria.</title>
        <authorList>
            <person name="Afrizal A."/>
        </authorList>
    </citation>
    <scope>NUCLEOTIDE SEQUENCE [LARGE SCALE GENOMIC DNA]</scope>
    <source>
        <strain evidence="20 21">CLA-AA-H270</strain>
    </source>
</reference>
<dbReference type="Gene3D" id="3.30.70.380">
    <property type="entry name" value="Ferrodoxin-fold anticodon-binding domain"/>
    <property type="match status" value="1"/>
</dbReference>
<dbReference type="InterPro" id="IPR004532">
    <property type="entry name" value="Phe-tRNA-ligase_IIc_bsu_bact"/>
</dbReference>
<dbReference type="InterPro" id="IPR005146">
    <property type="entry name" value="B3/B4_tRNA-bd"/>
</dbReference>
<dbReference type="SUPFAM" id="SSF55681">
    <property type="entry name" value="Class II aaRS and biotin synthetases"/>
    <property type="match status" value="1"/>
</dbReference>
<evidence type="ECO:0000259" key="18">
    <source>
        <dbReference type="PROSITE" id="PS51447"/>
    </source>
</evidence>
<dbReference type="FunFam" id="3.30.70.380:FF:000001">
    <property type="entry name" value="Phenylalanine--tRNA ligase beta subunit"/>
    <property type="match status" value="1"/>
</dbReference>
<comment type="caution">
    <text evidence="20">The sequence shown here is derived from an EMBL/GenBank/DDBJ whole genome shotgun (WGS) entry which is preliminary data.</text>
</comment>
<dbReference type="Gene3D" id="3.30.930.10">
    <property type="entry name" value="Bira Bifunctional Protein, Domain 2"/>
    <property type="match status" value="1"/>
</dbReference>
<dbReference type="FunFam" id="3.50.40.10:FF:000001">
    <property type="entry name" value="Phenylalanine--tRNA ligase beta subunit"/>
    <property type="match status" value="1"/>
</dbReference>
<sequence length="802" mass="87758">MKLPLSWLSDYTDMNGITPKEYDAKLTMSGSKVEEVYYLGAEIDNVVTGKILEVVDHPDSDHLKICQLDVGKEEPVQIVTGAPNVTPASVGEICPVCLHKSTLPGGVKITKGKLRGVPSNGMMCSFQELGLSHGCVPYACENGILFLPAGTPVGEDIKKVLGLDDWVSDFEITSNRPDCLSVIGLARETAATFDRPFSVKTPEVKGVGDDINKYMSVEVKDTDLCPRYTARIVKNIKIEPSPAWMRERLHACGVRPINNIVDITNYVMLEYGQPMHAFDYKCLSDGRIVVRRARNGESIQTLDGVDHDLSDKMLAICDNDKPVAVAGVMGGANSEIMDDTKTVVFESANFHGATVRITAKALGMRTEASGRFEKGLDPRMTLDAVNRACELVEQLGAGEVIDGIIDVDNSDPNHKRLPFEPDKMNALLGLELSAEEQVKLLEKLDFKIENNEVVVPFFRTDINRMCDVAEEVARMYGYDKIPTTLYAGEMVQGEFTPSQQAERAAALVCREAGFDESMSHSFISPKFYDMIGWDENDPRRISTTILNPLGEDFSVMRTTVLPSMLDNLAHNHAHRNPTASLYELGTIYTPTVKDGKADPDVLPHEEKILTLGSYGRLSFFQFKGAIEALLRELNIKGASFAPEKSNPSYHPGRCAKVLIDGKEIGVFGTIHPTVAARYGLSGEVLAAELQMDALLAAIDPEKLYHPLPKFPASTRDIAVLVDDAVPAASMQAAVEKAAGKLLESVKLFDVYKGKGIPEGKKSVAYSLSMRAPDRTLTDEECDKAMRAAISALETEFGAQLRG</sequence>
<dbReference type="Pfam" id="PF01588">
    <property type="entry name" value="tRNA_bind"/>
    <property type="match status" value="1"/>
</dbReference>
<evidence type="ECO:0000256" key="15">
    <source>
        <dbReference type="HAMAP-Rule" id="MF_00283"/>
    </source>
</evidence>
<dbReference type="InterPro" id="IPR041616">
    <property type="entry name" value="PheRS_beta_core"/>
</dbReference>
<dbReference type="InterPro" id="IPR009061">
    <property type="entry name" value="DNA-bd_dom_put_sf"/>
</dbReference>
<dbReference type="InterPro" id="IPR020825">
    <property type="entry name" value="Phe-tRNA_synthase-like_B3/B4"/>
</dbReference>
<evidence type="ECO:0000256" key="4">
    <source>
        <dbReference type="ARBA" id="ARBA00022490"/>
    </source>
</evidence>